<dbReference type="InterPro" id="IPR038482">
    <property type="entry name" value="Tp34-type_sf"/>
</dbReference>
<evidence type="ECO:0000256" key="2">
    <source>
        <dbReference type="ARBA" id="ARBA00022729"/>
    </source>
</evidence>
<evidence type="ECO:0008006" key="6">
    <source>
        <dbReference type="Google" id="ProtNLM"/>
    </source>
</evidence>
<dbReference type="InterPro" id="IPR018470">
    <property type="entry name" value="Metal-bd_Tp34-typ"/>
</dbReference>
<dbReference type="RefSeq" id="WP_064674866.1">
    <property type="nucleotide sequence ID" value="NZ_CP011807.3"/>
</dbReference>
<dbReference type="OrthoDB" id="1495621at2"/>
<dbReference type="Gene3D" id="2.60.40.2480">
    <property type="entry name" value="Periplasmic metal-binding protein Tp34-type"/>
    <property type="match status" value="2"/>
</dbReference>
<dbReference type="STRING" id="656179.AB870_06795"/>
<evidence type="ECO:0000256" key="1">
    <source>
        <dbReference type="ARBA" id="ARBA00010013"/>
    </source>
</evidence>
<evidence type="ECO:0000313" key="4">
    <source>
        <dbReference type="EMBL" id="AKM32602.1"/>
    </source>
</evidence>
<reference evidence="4" key="1">
    <citation type="submission" date="2016-06" db="EMBL/GenBank/DDBJ databases">
        <title>Complete Genome Sequence of Pandoraea faecigallinarum DSM-23572.</title>
        <authorList>
            <person name="Yong D."/>
            <person name="Ee R."/>
            <person name="Lim Y.-L."/>
            <person name="Yin W.-F."/>
            <person name="Chan K.-G."/>
        </authorList>
    </citation>
    <scope>NUCLEOTIDE SEQUENCE</scope>
    <source>
        <strain evidence="4">DSM 23572</strain>
    </source>
</reference>
<protein>
    <recommendedName>
        <fullName evidence="6">Pathogen-specific membrane antigen</fullName>
    </recommendedName>
</protein>
<proteinExistence type="inferred from homology"/>
<dbReference type="KEGG" id="pfg:AB870_06795"/>
<keyword evidence="2 3" id="KW-0732">Signal</keyword>
<dbReference type="EMBL" id="CP011807">
    <property type="protein sequence ID" value="AKM32602.1"/>
    <property type="molecule type" value="Genomic_DNA"/>
</dbReference>
<dbReference type="PATRIC" id="fig|656179.3.peg.1464"/>
<dbReference type="AlphaFoldDB" id="A0A0H3WY14"/>
<dbReference type="PIRSF" id="PIRSF017018">
    <property type="entry name" value="Tp34"/>
    <property type="match status" value="1"/>
</dbReference>
<dbReference type="Pfam" id="PF10634">
    <property type="entry name" value="Iron_transport"/>
    <property type="match status" value="1"/>
</dbReference>
<name>A0A0H3WY14_9BURK</name>
<keyword evidence="5" id="KW-1185">Reference proteome</keyword>
<feature type="chain" id="PRO_5005203424" description="Pathogen-specific membrane antigen" evidence="3">
    <location>
        <begin position="27"/>
        <end position="214"/>
    </location>
</feature>
<accession>A0A0H3WY14</accession>
<comment type="similarity">
    <text evidence="1">Belongs to the UPF0423 family.</text>
</comment>
<gene>
    <name evidence="4" type="ORF">AB870_06795</name>
</gene>
<evidence type="ECO:0000256" key="3">
    <source>
        <dbReference type="SAM" id="SignalP"/>
    </source>
</evidence>
<feature type="signal peptide" evidence="3">
    <location>
        <begin position="1"/>
        <end position="26"/>
    </location>
</feature>
<evidence type="ECO:0000313" key="5">
    <source>
        <dbReference type="Proteomes" id="UP000035651"/>
    </source>
</evidence>
<sequence length="214" mass="22876">MIGVCMRVKTLVAAVLLAGAATMAQAAEFPIGKPLNTAGMEINTVYLQPITMEPAGMMRDAAKSDIHLEADIHAIKNNPNGYAEGDWIPNLEITYKLQKMKSDGKTPDGAAIEGLMMPMVAIDGPHYGDNVKLNGVGKYQLTMVVNAPGTLKEFGCVADKNAKPMAGGHMDHGGLGPWCFGRHVDKETGVNPWFKPITKVVDFTFATVGKKGGY</sequence>
<organism evidence="4 5">
    <name type="scientific">Pandoraea faecigallinarum</name>
    <dbReference type="NCBI Taxonomy" id="656179"/>
    <lineage>
        <taxon>Bacteria</taxon>
        <taxon>Pseudomonadati</taxon>
        <taxon>Pseudomonadota</taxon>
        <taxon>Betaproteobacteria</taxon>
        <taxon>Burkholderiales</taxon>
        <taxon>Burkholderiaceae</taxon>
        <taxon>Pandoraea</taxon>
    </lineage>
</organism>
<dbReference type="Proteomes" id="UP000035651">
    <property type="component" value="Chromosome"/>
</dbReference>